<name>A0A8R7UBB3_TRIUA</name>
<reference evidence="2" key="2">
    <citation type="submission" date="2018-03" db="EMBL/GenBank/DDBJ databases">
        <title>The Triticum urartu genome reveals the dynamic nature of wheat genome evolution.</title>
        <authorList>
            <person name="Ling H."/>
            <person name="Ma B."/>
            <person name="Shi X."/>
            <person name="Liu H."/>
            <person name="Dong L."/>
            <person name="Sun H."/>
            <person name="Cao Y."/>
            <person name="Gao Q."/>
            <person name="Zheng S."/>
            <person name="Li Y."/>
            <person name="Yu Y."/>
            <person name="Du H."/>
            <person name="Qi M."/>
            <person name="Li Y."/>
            <person name="Yu H."/>
            <person name="Cui Y."/>
            <person name="Wang N."/>
            <person name="Chen C."/>
            <person name="Wu H."/>
            <person name="Zhao Y."/>
            <person name="Zhang J."/>
            <person name="Li Y."/>
            <person name="Zhou W."/>
            <person name="Zhang B."/>
            <person name="Hu W."/>
            <person name="Eijk M."/>
            <person name="Tang J."/>
            <person name="Witsenboer H."/>
            <person name="Zhao S."/>
            <person name="Li Z."/>
            <person name="Zhang A."/>
            <person name="Wang D."/>
            <person name="Liang C."/>
        </authorList>
    </citation>
    <scope>NUCLEOTIDE SEQUENCE [LARGE SCALE GENOMIC DNA]</scope>
    <source>
        <strain evidence="2">cv. G1812</strain>
    </source>
</reference>
<reference evidence="3" key="1">
    <citation type="journal article" date="2013" name="Nature">
        <title>Draft genome of the wheat A-genome progenitor Triticum urartu.</title>
        <authorList>
            <person name="Ling H.Q."/>
            <person name="Zhao S."/>
            <person name="Liu D."/>
            <person name="Wang J."/>
            <person name="Sun H."/>
            <person name="Zhang C."/>
            <person name="Fan H."/>
            <person name="Li D."/>
            <person name="Dong L."/>
            <person name="Tao Y."/>
            <person name="Gao C."/>
            <person name="Wu H."/>
            <person name="Li Y."/>
            <person name="Cui Y."/>
            <person name="Guo X."/>
            <person name="Zheng S."/>
            <person name="Wang B."/>
            <person name="Yu K."/>
            <person name="Liang Q."/>
            <person name="Yang W."/>
            <person name="Lou X."/>
            <person name="Chen J."/>
            <person name="Feng M."/>
            <person name="Jian J."/>
            <person name="Zhang X."/>
            <person name="Luo G."/>
            <person name="Jiang Y."/>
            <person name="Liu J."/>
            <person name="Wang Z."/>
            <person name="Sha Y."/>
            <person name="Zhang B."/>
            <person name="Wu H."/>
            <person name="Tang D."/>
            <person name="Shen Q."/>
            <person name="Xue P."/>
            <person name="Zou S."/>
            <person name="Wang X."/>
            <person name="Liu X."/>
            <person name="Wang F."/>
            <person name="Yang Y."/>
            <person name="An X."/>
            <person name="Dong Z."/>
            <person name="Zhang K."/>
            <person name="Zhang X."/>
            <person name="Luo M.C."/>
            <person name="Dvorak J."/>
            <person name="Tong Y."/>
            <person name="Wang J."/>
            <person name="Yang H."/>
            <person name="Li Z."/>
            <person name="Wang D."/>
            <person name="Zhang A."/>
            <person name="Wang J."/>
        </authorList>
    </citation>
    <scope>NUCLEOTIDE SEQUENCE</scope>
    <source>
        <strain evidence="3">cv. G1812</strain>
    </source>
</reference>
<evidence type="ECO:0000313" key="3">
    <source>
        <dbReference type="Proteomes" id="UP000015106"/>
    </source>
</evidence>
<organism evidence="2 3">
    <name type="scientific">Triticum urartu</name>
    <name type="common">Red wild einkorn</name>
    <name type="synonym">Crithodium urartu</name>
    <dbReference type="NCBI Taxonomy" id="4572"/>
    <lineage>
        <taxon>Eukaryota</taxon>
        <taxon>Viridiplantae</taxon>
        <taxon>Streptophyta</taxon>
        <taxon>Embryophyta</taxon>
        <taxon>Tracheophyta</taxon>
        <taxon>Spermatophyta</taxon>
        <taxon>Magnoliopsida</taxon>
        <taxon>Liliopsida</taxon>
        <taxon>Poales</taxon>
        <taxon>Poaceae</taxon>
        <taxon>BOP clade</taxon>
        <taxon>Pooideae</taxon>
        <taxon>Triticodae</taxon>
        <taxon>Triticeae</taxon>
        <taxon>Triticinae</taxon>
        <taxon>Triticum</taxon>
    </lineage>
</organism>
<evidence type="ECO:0000256" key="1">
    <source>
        <dbReference type="SAM" id="MobiDB-lite"/>
    </source>
</evidence>
<dbReference type="AlphaFoldDB" id="A0A8R7UBB3"/>
<dbReference type="Gramene" id="TuG1812G0400003118.01.T01">
    <property type="protein sequence ID" value="TuG1812G0400003118.01.T01"/>
    <property type="gene ID" value="TuG1812G0400003118.01"/>
</dbReference>
<feature type="region of interest" description="Disordered" evidence="1">
    <location>
        <begin position="19"/>
        <end position="98"/>
    </location>
</feature>
<proteinExistence type="predicted"/>
<protein>
    <submittedName>
        <fullName evidence="2">Uncharacterized protein</fullName>
    </submittedName>
</protein>
<sequence>MARNVSRSTNVVRRIVHDHELELGVSTSPGSSASSPRPPAPLQRISAPSAAPGHQRSSVSSLGYETATAAAPVDYGVDDPSLLPKQPGKPPPLITRYR</sequence>
<accession>A0A8R7UBB3</accession>
<reference evidence="2" key="3">
    <citation type="submission" date="2022-06" db="UniProtKB">
        <authorList>
            <consortium name="EnsemblPlants"/>
        </authorList>
    </citation>
    <scope>IDENTIFICATION</scope>
</reference>
<dbReference type="EnsemblPlants" id="TuG1812G0400003118.01.T01">
    <property type="protein sequence ID" value="TuG1812G0400003118.01.T01"/>
    <property type="gene ID" value="TuG1812G0400003118.01"/>
</dbReference>
<keyword evidence="3" id="KW-1185">Reference proteome</keyword>
<dbReference type="Proteomes" id="UP000015106">
    <property type="component" value="Chromosome 4"/>
</dbReference>
<feature type="compositionally biased region" description="Pro residues" evidence="1">
    <location>
        <begin position="87"/>
        <end position="98"/>
    </location>
</feature>
<evidence type="ECO:0000313" key="2">
    <source>
        <dbReference type="EnsemblPlants" id="TuG1812G0400003118.01.T01"/>
    </source>
</evidence>